<organism evidence="2 3">
    <name type="scientific">Gigaspora margarita</name>
    <dbReference type="NCBI Taxonomy" id="4874"/>
    <lineage>
        <taxon>Eukaryota</taxon>
        <taxon>Fungi</taxon>
        <taxon>Fungi incertae sedis</taxon>
        <taxon>Mucoromycota</taxon>
        <taxon>Glomeromycotina</taxon>
        <taxon>Glomeromycetes</taxon>
        <taxon>Diversisporales</taxon>
        <taxon>Gigasporaceae</taxon>
        <taxon>Gigaspora</taxon>
    </lineage>
</organism>
<feature type="non-terminal residue" evidence="2">
    <location>
        <position position="295"/>
    </location>
</feature>
<sequence length="295" mass="34248">MYLITSYLTRYKKHSYQKFLEIYNDEIVDLSTSDNWQELNNFWARTFKNTAKNLLNKNSFASIKKKHKRKRNIPVSKDNELPSPKRSNTANNIDKENKQLSYSQWTFKKICKLYKIEEEEDPLLSSFPLLKCEYEGLNDKKLQAAIKNLVKELNSHYRAISIRNEASRSLYVSSYLVAVSDLTNNRLQICPEKTISCPNGHGPLDYALTISKSSKIIAAVEVKSRDYLQDIAQNTVQCESILANRRKTAFGIITDSENWYFLKVTLDNDRNPIFQLSEKLVVVYGDDDIEYRVGK</sequence>
<name>A0ABM8W419_GIGMA</name>
<dbReference type="Proteomes" id="UP000789901">
    <property type="component" value="Unassembled WGS sequence"/>
</dbReference>
<proteinExistence type="predicted"/>
<dbReference type="EMBL" id="CAJVQB010001070">
    <property type="protein sequence ID" value="CAG8519479.1"/>
    <property type="molecule type" value="Genomic_DNA"/>
</dbReference>
<reference evidence="2 3" key="1">
    <citation type="submission" date="2021-06" db="EMBL/GenBank/DDBJ databases">
        <authorList>
            <person name="Kallberg Y."/>
            <person name="Tangrot J."/>
            <person name="Rosling A."/>
        </authorList>
    </citation>
    <scope>NUCLEOTIDE SEQUENCE [LARGE SCALE GENOMIC DNA]</scope>
    <source>
        <strain evidence="2 3">120-4 pot B 10/14</strain>
    </source>
</reference>
<evidence type="ECO:0000313" key="3">
    <source>
        <dbReference type="Proteomes" id="UP000789901"/>
    </source>
</evidence>
<feature type="region of interest" description="Disordered" evidence="1">
    <location>
        <begin position="68"/>
        <end position="93"/>
    </location>
</feature>
<accession>A0ABM8W419</accession>
<protein>
    <submittedName>
        <fullName evidence="2">28407_t:CDS:1</fullName>
    </submittedName>
</protein>
<evidence type="ECO:0000313" key="2">
    <source>
        <dbReference type="EMBL" id="CAG8519479.1"/>
    </source>
</evidence>
<gene>
    <name evidence="2" type="ORF">GMARGA_LOCUS3080</name>
</gene>
<evidence type="ECO:0000256" key="1">
    <source>
        <dbReference type="SAM" id="MobiDB-lite"/>
    </source>
</evidence>
<comment type="caution">
    <text evidence="2">The sequence shown here is derived from an EMBL/GenBank/DDBJ whole genome shotgun (WGS) entry which is preliminary data.</text>
</comment>
<keyword evidence="3" id="KW-1185">Reference proteome</keyword>